<keyword evidence="3" id="KW-1185">Reference proteome</keyword>
<dbReference type="Proteomes" id="UP000828390">
    <property type="component" value="Unassembled WGS sequence"/>
</dbReference>
<reference evidence="2" key="2">
    <citation type="submission" date="2020-11" db="EMBL/GenBank/DDBJ databases">
        <authorList>
            <person name="McCartney M.A."/>
            <person name="Auch B."/>
            <person name="Kono T."/>
            <person name="Mallez S."/>
            <person name="Becker A."/>
            <person name="Gohl D.M."/>
            <person name="Silverstein K.A.T."/>
            <person name="Koren S."/>
            <person name="Bechman K.B."/>
            <person name="Herman A."/>
            <person name="Abrahante J.E."/>
            <person name="Garbe J."/>
        </authorList>
    </citation>
    <scope>NUCLEOTIDE SEQUENCE</scope>
    <source>
        <strain evidence="2">Duluth1</strain>
        <tissue evidence="2">Whole animal</tissue>
    </source>
</reference>
<protein>
    <submittedName>
        <fullName evidence="2">Uncharacterized protein</fullName>
    </submittedName>
</protein>
<feature type="compositionally biased region" description="Polar residues" evidence="1">
    <location>
        <begin position="40"/>
        <end position="51"/>
    </location>
</feature>
<gene>
    <name evidence="2" type="ORF">DPMN_005482</name>
</gene>
<accession>A0A9D4MSA0</accession>
<feature type="region of interest" description="Disordered" evidence="1">
    <location>
        <begin position="1"/>
        <end position="51"/>
    </location>
</feature>
<organism evidence="2 3">
    <name type="scientific">Dreissena polymorpha</name>
    <name type="common">Zebra mussel</name>
    <name type="synonym">Mytilus polymorpha</name>
    <dbReference type="NCBI Taxonomy" id="45954"/>
    <lineage>
        <taxon>Eukaryota</taxon>
        <taxon>Metazoa</taxon>
        <taxon>Spiralia</taxon>
        <taxon>Lophotrochozoa</taxon>
        <taxon>Mollusca</taxon>
        <taxon>Bivalvia</taxon>
        <taxon>Autobranchia</taxon>
        <taxon>Heteroconchia</taxon>
        <taxon>Euheterodonta</taxon>
        <taxon>Imparidentia</taxon>
        <taxon>Neoheterodontei</taxon>
        <taxon>Myida</taxon>
        <taxon>Dreissenoidea</taxon>
        <taxon>Dreissenidae</taxon>
        <taxon>Dreissena</taxon>
    </lineage>
</organism>
<evidence type="ECO:0000313" key="3">
    <source>
        <dbReference type="Proteomes" id="UP000828390"/>
    </source>
</evidence>
<reference evidence="2" key="1">
    <citation type="journal article" date="2019" name="bioRxiv">
        <title>The Genome of the Zebra Mussel, Dreissena polymorpha: A Resource for Invasive Species Research.</title>
        <authorList>
            <person name="McCartney M.A."/>
            <person name="Auch B."/>
            <person name="Kono T."/>
            <person name="Mallez S."/>
            <person name="Zhang Y."/>
            <person name="Obille A."/>
            <person name="Becker A."/>
            <person name="Abrahante J.E."/>
            <person name="Garbe J."/>
            <person name="Badalamenti J.P."/>
            <person name="Herman A."/>
            <person name="Mangelson H."/>
            <person name="Liachko I."/>
            <person name="Sullivan S."/>
            <person name="Sone E.D."/>
            <person name="Koren S."/>
            <person name="Silverstein K.A.T."/>
            <person name="Beckman K.B."/>
            <person name="Gohl D.M."/>
        </authorList>
    </citation>
    <scope>NUCLEOTIDE SEQUENCE</scope>
    <source>
        <strain evidence="2">Duluth1</strain>
        <tissue evidence="2">Whole animal</tissue>
    </source>
</reference>
<comment type="caution">
    <text evidence="2">The sequence shown here is derived from an EMBL/GenBank/DDBJ whole genome shotgun (WGS) entry which is preliminary data.</text>
</comment>
<dbReference type="AlphaFoldDB" id="A0A9D4MSA0"/>
<sequence length="70" mass="7590">MNDKVMARKACSADPPAHQPGSPTARQPARPPARPPADIRQSNNQFFPSENMVTNCNSHTARYVAAGNIM</sequence>
<dbReference type="EMBL" id="JAIWYP010000001">
    <property type="protein sequence ID" value="KAH3881556.1"/>
    <property type="molecule type" value="Genomic_DNA"/>
</dbReference>
<proteinExistence type="predicted"/>
<evidence type="ECO:0000256" key="1">
    <source>
        <dbReference type="SAM" id="MobiDB-lite"/>
    </source>
</evidence>
<evidence type="ECO:0000313" key="2">
    <source>
        <dbReference type="EMBL" id="KAH3881556.1"/>
    </source>
</evidence>
<name>A0A9D4MSA0_DREPO</name>